<dbReference type="InterPro" id="IPR000515">
    <property type="entry name" value="MetI-like"/>
</dbReference>
<evidence type="ECO:0000256" key="1">
    <source>
        <dbReference type="ARBA" id="ARBA00004651"/>
    </source>
</evidence>
<evidence type="ECO:0000256" key="7">
    <source>
        <dbReference type="RuleBase" id="RU363032"/>
    </source>
</evidence>
<evidence type="ECO:0000256" key="3">
    <source>
        <dbReference type="ARBA" id="ARBA00022475"/>
    </source>
</evidence>
<protein>
    <submittedName>
        <fullName evidence="9">ABC transporter permease subunit</fullName>
    </submittedName>
</protein>
<name>A0ABW6ZS84_9HYPH</name>
<evidence type="ECO:0000313" key="9">
    <source>
        <dbReference type="EMBL" id="MFG1371584.1"/>
    </source>
</evidence>
<dbReference type="Proteomes" id="UP001604002">
    <property type="component" value="Unassembled WGS sequence"/>
</dbReference>
<dbReference type="PANTHER" id="PTHR30151:SF38">
    <property type="entry name" value="ALIPHATIC SULFONATES TRANSPORT PERMEASE PROTEIN SSUC-RELATED"/>
    <property type="match status" value="1"/>
</dbReference>
<dbReference type="Gene3D" id="1.10.3720.10">
    <property type="entry name" value="MetI-like"/>
    <property type="match status" value="1"/>
</dbReference>
<feature type="transmembrane region" description="Helical" evidence="7">
    <location>
        <begin position="105"/>
        <end position="125"/>
    </location>
</feature>
<dbReference type="Pfam" id="PF00528">
    <property type="entry name" value="BPD_transp_1"/>
    <property type="match status" value="1"/>
</dbReference>
<dbReference type="CDD" id="cd06261">
    <property type="entry name" value="TM_PBP2"/>
    <property type="match status" value="1"/>
</dbReference>
<feature type="transmembrane region" description="Helical" evidence="7">
    <location>
        <begin position="259"/>
        <end position="277"/>
    </location>
</feature>
<evidence type="ECO:0000256" key="4">
    <source>
        <dbReference type="ARBA" id="ARBA00022692"/>
    </source>
</evidence>
<keyword evidence="4 7" id="KW-0812">Transmembrane</keyword>
<organism evidence="9 10">
    <name type="scientific">Xanthobacter oligotrophicus</name>
    <dbReference type="NCBI Taxonomy" id="2607286"/>
    <lineage>
        <taxon>Bacteria</taxon>
        <taxon>Pseudomonadati</taxon>
        <taxon>Pseudomonadota</taxon>
        <taxon>Alphaproteobacteria</taxon>
        <taxon>Hyphomicrobiales</taxon>
        <taxon>Xanthobacteraceae</taxon>
        <taxon>Xanthobacter</taxon>
    </lineage>
</organism>
<evidence type="ECO:0000259" key="8">
    <source>
        <dbReference type="PROSITE" id="PS50928"/>
    </source>
</evidence>
<feature type="transmembrane region" description="Helical" evidence="7">
    <location>
        <begin position="163"/>
        <end position="182"/>
    </location>
</feature>
<comment type="subcellular location">
    <subcellularLocation>
        <location evidence="1 7">Cell membrane</location>
        <topology evidence="1 7">Multi-pass membrane protein</topology>
    </subcellularLocation>
</comment>
<evidence type="ECO:0000256" key="2">
    <source>
        <dbReference type="ARBA" id="ARBA00022448"/>
    </source>
</evidence>
<dbReference type="PANTHER" id="PTHR30151">
    <property type="entry name" value="ALKANE SULFONATE ABC TRANSPORTER-RELATED, MEMBRANE SUBUNIT"/>
    <property type="match status" value="1"/>
</dbReference>
<sequence length="291" mass="31288">MSIDALSGADRSALGDATPAAPSRLATGLSGAGRALGRSLDLRRLDWRPWASFGALLLLWFAAHHFGWVGRKYLPSPLDVVHRLIVEVTRGTILFDLAETLRRNLAGLSIGVAAGLAIGGLLGLSGRLGKIVGPTVLAQRQTALFAWVPLLSMWFGGADTGKIAFIAVAAFQPVVVSTWRGISLVPATYRELSDVLLFSRWTYFRLVAVPSALPMIFTGLHGALIYAWLATVGSELFLNIAPGLGGRLNEGSQLFEIDLLFLAILLFGLVGLAYNTLAERAEALLVRWQTR</sequence>
<keyword evidence="5 7" id="KW-1133">Transmembrane helix</keyword>
<comment type="similarity">
    <text evidence="7">Belongs to the binding-protein-dependent transport system permease family.</text>
</comment>
<feature type="transmembrane region" description="Helical" evidence="7">
    <location>
        <begin position="50"/>
        <end position="68"/>
    </location>
</feature>
<evidence type="ECO:0000313" key="10">
    <source>
        <dbReference type="Proteomes" id="UP001604002"/>
    </source>
</evidence>
<keyword evidence="2 7" id="KW-0813">Transport</keyword>
<feature type="transmembrane region" description="Helical" evidence="7">
    <location>
        <begin position="203"/>
        <end position="229"/>
    </location>
</feature>
<gene>
    <name evidence="9" type="ORF">V5F32_05375</name>
</gene>
<feature type="domain" description="ABC transmembrane type-1" evidence="8">
    <location>
        <begin position="97"/>
        <end position="278"/>
    </location>
</feature>
<accession>A0ABW6ZS84</accession>
<dbReference type="PROSITE" id="PS50928">
    <property type="entry name" value="ABC_TM1"/>
    <property type="match status" value="1"/>
</dbReference>
<feature type="transmembrane region" description="Helical" evidence="7">
    <location>
        <begin position="137"/>
        <end position="157"/>
    </location>
</feature>
<dbReference type="RefSeq" id="WP_393991569.1">
    <property type="nucleotide sequence ID" value="NZ_JBAFVH010000003.1"/>
</dbReference>
<reference evidence="9 10" key="1">
    <citation type="submission" date="2024-02" db="EMBL/GenBank/DDBJ databases">
        <title>Expansion and revision of Xanthobacter and proposal of Roseixanthobacter gen. nov.</title>
        <authorList>
            <person name="Soltysiak M.P.M."/>
            <person name="Jalihal A."/>
            <person name="Ory A."/>
            <person name="Chrisophersen C."/>
            <person name="Lee A.D."/>
            <person name="Boulton J."/>
            <person name="Springer M."/>
        </authorList>
    </citation>
    <scope>NUCLEOTIDE SEQUENCE [LARGE SCALE GENOMIC DNA]</scope>
    <source>
        <strain evidence="9 10">23A</strain>
    </source>
</reference>
<dbReference type="SUPFAM" id="SSF161098">
    <property type="entry name" value="MetI-like"/>
    <property type="match status" value="1"/>
</dbReference>
<comment type="caution">
    <text evidence="9">The sequence shown here is derived from an EMBL/GenBank/DDBJ whole genome shotgun (WGS) entry which is preliminary data.</text>
</comment>
<keyword evidence="3" id="KW-1003">Cell membrane</keyword>
<dbReference type="InterPro" id="IPR035906">
    <property type="entry name" value="MetI-like_sf"/>
</dbReference>
<evidence type="ECO:0000256" key="6">
    <source>
        <dbReference type="ARBA" id="ARBA00023136"/>
    </source>
</evidence>
<keyword evidence="10" id="KW-1185">Reference proteome</keyword>
<dbReference type="EMBL" id="JBAFVH010000003">
    <property type="protein sequence ID" value="MFG1371584.1"/>
    <property type="molecule type" value="Genomic_DNA"/>
</dbReference>
<evidence type="ECO:0000256" key="5">
    <source>
        <dbReference type="ARBA" id="ARBA00022989"/>
    </source>
</evidence>
<proteinExistence type="inferred from homology"/>
<keyword evidence="6 7" id="KW-0472">Membrane</keyword>